<dbReference type="RefSeq" id="WP_128197862.1">
    <property type="nucleotide sequence ID" value="NZ_SACT01000002.1"/>
</dbReference>
<comment type="caution">
    <text evidence="1">The sequence shown here is derived from an EMBL/GenBank/DDBJ whole genome shotgun (WGS) entry which is preliminary data.</text>
</comment>
<gene>
    <name evidence="1" type="ORF">ENE75_08620</name>
</gene>
<evidence type="ECO:0000313" key="1">
    <source>
        <dbReference type="EMBL" id="RVT52488.1"/>
    </source>
</evidence>
<dbReference type="AlphaFoldDB" id="A0A3S2U402"/>
<proteinExistence type="predicted"/>
<dbReference type="EMBL" id="SACT01000002">
    <property type="protein sequence ID" value="RVT52488.1"/>
    <property type="molecule type" value="Genomic_DNA"/>
</dbReference>
<evidence type="ECO:0000313" key="2">
    <source>
        <dbReference type="Proteomes" id="UP000288178"/>
    </source>
</evidence>
<accession>A0A3S2U402</accession>
<name>A0A3S2U402_9BURK</name>
<organism evidence="1 2">
    <name type="scientific">Rubrivivax albus</name>
    <dbReference type="NCBI Taxonomy" id="2499835"/>
    <lineage>
        <taxon>Bacteria</taxon>
        <taxon>Pseudomonadati</taxon>
        <taxon>Pseudomonadota</taxon>
        <taxon>Betaproteobacteria</taxon>
        <taxon>Burkholderiales</taxon>
        <taxon>Sphaerotilaceae</taxon>
        <taxon>Rubrivivax</taxon>
    </lineage>
</organism>
<sequence>MAAPSSSPSSAPNRAWRWPWLAMPVGALLLAAATLWLATEPAPRVSGNSAATAGAGTHLHHWLRQHDPRRTRDGRVLWVQATAEELELLADQAAHLAGGAARTQLAAGRLDLQFSLPLRWPGAAAPSRWLNVDLVLRDGRQLHALVETARIGHLHLPRPLASTAVRLALAWWDRPAAGAAPWHTMLQALRLQPQQVLLSYRWRADLPQQLAAWVMPADRLATLRPYHDALRAAVLRSRAPQPLTALMAPLFTLAAQRSMAGDAAAENRAALLVLAAYAGGQPAARWWPQAGDWPRVPPRGAQFGGRGDFAQHYLVSAALAAEAGGPLADALGAMKEVGDTRGGSGFSFTDIAVNRAGARLGELAVRDPRRVQTLLAAAPPDHDLLPAVADLPEFMGRAEFEARFGAVGAPAYQAMLARIDARLDALDAYR</sequence>
<reference evidence="1 2" key="1">
    <citation type="submission" date="2019-01" db="EMBL/GenBank/DDBJ databases">
        <authorList>
            <person name="Chen W.-M."/>
        </authorList>
    </citation>
    <scope>NUCLEOTIDE SEQUENCE [LARGE SCALE GENOMIC DNA]</scope>
    <source>
        <strain evidence="1 2">ICH-3</strain>
    </source>
</reference>
<dbReference type="OrthoDB" id="9997at2"/>
<keyword evidence="2" id="KW-1185">Reference proteome</keyword>
<dbReference type="Proteomes" id="UP000288178">
    <property type="component" value="Unassembled WGS sequence"/>
</dbReference>
<protein>
    <submittedName>
        <fullName evidence="1">Uncharacterized protein</fullName>
    </submittedName>
</protein>